<dbReference type="Proteomes" id="UP000244905">
    <property type="component" value="Unassembled WGS sequence"/>
</dbReference>
<feature type="transmembrane region" description="Helical" evidence="1">
    <location>
        <begin position="123"/>
        <end position="143"/>
    </location>
</feature>
<organism evidence="2 3">
    <name type="scientific">Duncaniella muris</name>
    <dbReference type="NCBI Taxonomy" id="2094150"/>
    <lineage>
        <taxon>Bacteria</taxon>
        <taxon>Pseudomonadati</taxon>
        <taxon>Bacteroidota</taxon>
        <taxon>Bacteroidia</taxon>
        <taxon>Bacteroidales</taxon>
        <taxon>Muribaculaceae</taxon>
        <taxon>Duncaniella</taxon>
    </lineage>
</organism>
<comment type="caution">
    <text evidence="2">The sequence shown here is derived from an EMBL/GenBank/DDBJ whole genome shotgun (WGS) entry which is preliminary data.</text>
</comment>
<keyword evidence="1" id="KW-0472">Membrane</keyword>
<feature type="transmembrane region" description="Helical" evidence="1">
    <location>
        <begin position="86"/>
        <end position="116"/>
    </location>
</feature>
<feature type="transmembrane region" description="Helical" evidence="1">
    <location>
        <begin position="56"/>
        <end position="74"/>
    </location>
</feature>
<evidence type="ECO:0000313" key="2">
    <source>
        <dbReference type="EMBL" id="PWB04357.1"/>
    </source>
</evidence>
<protein>
    <submittedName>
        <fullName evidence="2">Uncharacterized protein</fullName>
    </submittedName>
</protein>
<keyword evidence="1" id="KW-0812">Transmembrane</keyword>
<reference evidence="3" key="1">
    <citation type="submission" date="2018-02" db="EMBL/GenBank/DDBJ databases">
        <authorList>
            <person name="Clavel T."/>
            <person name="Strowig T."/>
        </authorList>
    </citation>
    <scope>NUCLEOTIDE SEQUENCE [LARGE SCALE GENOMIC DNA]</scope>
    <source>
        <strain evidence="3">DSM 103720</strain>
    </source>
</reference>
<sequence>MTLYLTAYILNVGLPSSISETYYHTEAKWLFPTSTATAGALALVPLMNITPDSYQFVAFFIVVSILFVAAAPAFREELTNMVHSGAAIILGVSAFAWLILTSGVPYIAITAILAGLLFDRRRFVFWLEVGLLYNLYTSLILILSSC</sequence>
<proteinExistence type="predicted"/>
<dbReference type="EMBL" id="PUEC01000001">
    <property type="protein sequence ID" value="PWB04357.1"/>
    <property type="molecule type" value="Genomic_DNA"/>
</dbReference>
<dbReference type="AlphaFoldDB" id="A0A2V1IRG8"/>
<keyword evidence="3" id="KW-1185">Reference proteome</keyword>
<evidence type="ECO:0000313" key="3">
    <source>
        <dbReference type="Proteomes" id="UP000244905"/>
    </source>
</evidence>
<evidence type="ECO:0000256" key="1">
    <source>
        <dbReference type="SAM" id="Phobius"/>
    </source>
</evidence>
<accession>A0A2V1IRG8</accession>
<keyword evidence="1" id="KW-1133">Transmembrane helix</keyword>
<gene>
    <name evidence="2" type="ORF">C5O23_00075</name>
</gene>
<name>A0A2V1IRG8_9BACT</name>